<dbReference type="RefSeq" id="WP_230215693.1">
    <property type="nucleotide sequence ID" value="NZ_JAJKFT010000002.1"/>
</dbReference>
<comment type="caution">
    <text evidence="2">The sequence shown here is derived from an EMBL/GenBank/DDBJ whole genome shotgun (WGS) entry which is preliminary data.</text>
</comment>
<keyword evidence="3" id="KW-1185">Reference proteome</keyword>
<protein>
    <submittedName>
        <fullName evidence="2">SMI1/KNR4 family protein</fullName>
    </submittedName>
</protein>
<dbReference type="AlphaFoldDB" id="A0A9X1MIG9"/>
<dbReference type="InterPro" id="IPR037883">
    <property type="entry name" value="Knr4/Smi1-like_sf"/>
</dbReference>
<feature type="domain" description="Knr4/Smi1-like" evidence="1">
    <location>
        <begin position="14"/>
        <end position="172"/>
    </location>
</feature>
<dbReference type="InterPro" id="IPR018958">
    <property type="entry name" value="Knr4/Smi1-like_dom"/>
</dbReference>
<dbReference type="Pfam" id="PF09346">
    <property type="entry name" value="SMI1_KNR4"/>
    <property type="match status" value="1"/>
</dbReference>
<evidence type="ECO:0000313" key="3">
    <source>
        <dbReference type="Proteomes" id="UP001139103"/>
    </source>
</evidence>
<evidence type="ECO:0000313" key="2">
    <source>
        <dbReference type="EMBL" id="MCC9627381.1"/>
    </source>
</evidence>
<dbReference type="SUPFAM" id="SSF160631">
    <property type="entry name" value="SMI1/KNR4-like"/>
    <property type="match status" value="1"/>
</dbReference>
<gene>
    <name evidence="2" type="ORF">LOC68_03145</name>
</gene>
<accession>A0A9X1MIG9</accession>
<dbReference type="Gene3D" id="3.40.1580.10">
    <property type="entry name" value="SMI1/KNR4-like"/>
    <property type="match status" value="1"/>
</dbReference>
<name>A0A9X1MIG9_9BACT</name>
<evidence type="ECO:0000259" key="1">
    <source>
        <dbReference type="SMART" id="SM00860"/>
    </source>
</evidence>
<sequence length="178" mass="20301">MRDLAELGFKSTGIETEESISHLESLLGVPLPSQFRRHLLLHGGGYLDDCIYECQMPTPFGHGNIVQIAGTRDMETTIYSETIPWNLLCIGEGHLGQSTCISIAGLDHGKCYAFDCNMRFYWSERDIKALPHLDPSIIEFFRLRDEDELPERPWGYENCYLATDSFDELLGKLQRLPE</sequence>
<dbReference type="EMBL" id="JAJKFT010000002">
    <property type="protein sequence ID" value="MCC9627381.1"/>
    <property type="molecule type" value="Genomic_DNA"/>
</dbReference>
<organism evidence="2 3">
    <name type="scientific">Blastopirellula sediminis</name>
    <dbReference type="NCBI Taxonomy" id="2894196"/>
    <lineage>
        <taxon>Bacteria</taxon>
        <taxon>Pseudomonadati</taxon>
        <taxon>Planctomycetota</taxon>
        <taxon>Planctomycetia</taxon>
        <taxon>Pirellulales</taxon>
        <taxon>Pirellulaceae</taxon>
        <taxon>Blastopirellula</taxon>
    </lineage>
</organism>
<proteinExistence type="predicted"/>
<dbReference type="SMART" id="SM00860">
    <property type="entry name" value="SMI1_KNR4"/>
    <property type="match status" value="1"/>
</dbReference>
<reference evidence="2" key="1">
    <citation type="submission" date="2021-11" db="EMBL/GenBank/DDBJ databases">
        <title>Genome sequence.</title>
        <authorList>
            <person name="Sun Q."/>
        </authorList>
    </citation>
    <scope>NUCLEOTIDE SEQUENCE</scope>
    <source>
        <strain evidence="2">JC732</strain>
    </source>
</reference>
<dbReference type="Proteomes" id="UP001139103">
    <property type="component" value="Unassembled WGS sequence"/>
</dbReference>